<sequence length="414" mass="45852">MKSFARVPVRSCAEEALGAATEEQARAVRKALGTLEETREHCGNTPERSTFWGCKVLSDLAYDLFSRGLMLLHTCQVSPAGQCEEEGRSTAAIELASYESTIERSRNTPAESMVTSWLAASQGDVFAALIQEAKGGGDAAGDGLPPAWRASLRAVHKVHHWVSGYLDALSAVADIWRETQWHWLMDSLLAGRVVQTAWGPADEWLRFGVHDAHADAPLTRSPPKYLFSDHMGMRWEILIRELHALHERRGGAGQLQVVEIGVFAGIVSDLLLKGCDFIRLIGIDPYIGGDDTFPGNYSHTLDSNVALYKAASLYEPHGERAQLWPVTSEAAAAQLPDGSVDAVFIDGCHFYDCVKQDFELWMPKMRRGADVLVAGHDFSPQWPGVVQAVHEQRTGGGEVWLATDWMFWWFDRFE</sequence>
<accession>A0ABN9X6Y7</accession>
<comment type="caution">
    <text evidence="1">The sequence shown here is derived from an EMBL/GenBank/DDBJ whole genome shotgun (WGS) entry which is preliminary data.</text>
</comment>
<evidence type="ECO:0008006" key="3">
    <source>
        <dbReference type="Google" id="ProtNLM"/>
    </source>
</evidence>
<dbReference type="Proteomes" id="UP001189429">
    <property type="component" value="Unassembled WGS sequence"/>
</dbReference>
<dbReference type="Pfam" id="PF13578">
    <property type="entry name" value="Methyltransf_24"/>
    <property type="match status" value="1"/>
</dbReference>
<name>A0ABN9X6Y7_9DINO</name>
<evidence type="ECO:0000313" key="1">
    <source>
        <dbReference type="EMBL" id="CAK0895181.1"/>
    </source>
</evidence>
<reference evidence="1" key="1">
    <citation type="submission" date="2023-10" db="EMBL/GenBank/DDBJ databases">
        <authorList>
            <person name="Chen Y."/>
            <person name="Shah S."/>
            <person name="Dougan E. K."/>
            <person name="Thang M."/>
            <person name="Chan C."/>
        </authorList>
    </citation>
    <scope>NUCLEOTIDE SEQUENCE [LARGE SCALE GENOMIC DNA]</scope>
</reference>
<proteinExistence type="predicted"/>
<evidence type="ECO:0000313" key="2">
    <source>
        <dbReference type="Proteomes" id="UP001189429"/>
    </source>
</evidence>
<dbReference type="Gene3D" id="3.40.50.150">
    <property type="entry name" value="Vaccinia Virus protein VP39"/>
    <property type="match status" value="1"/>
</dbReference>
<dbReference type="SUPFAM" id="SSF53335">
    <property type="entry name" value="S-adenosyl-L-methionine-dependent methyltransferases"/>
    <property type="match status" value="1"/>
</dbReference>
<organism evidence="1 2">
    <name type="scientific">Prorocentrum cordatum</name>
    <dbReference type="NCBI Taxonomy" id="2364126"/>
    <lineage>
        <taxon>Eukaryota</taxon>
        <taxon>Sar</taxon>
        <taxon>Alveolata</taxon>
        <taxon>Dinophyceae</taxon>
        <taxon>Prorocentrales</taxon>
        <taxon>Prorocentraceae</taxon>
        <taxon>Prorocentrum</taxon>
    </lineage>
</organism>
<dbReference type="EMBL" id="CAUYUJ010020004">
    <property type="protein sequence ID" value="CAK0895181.1"/>
    <property type="molecule type" value="Genomic_DNA"/>
</dbReference>
<keyword evidence="2" id="KW-1185">Reference proteome</keyword>
<dbReference type="InterPro" id="IPR029063">
    <property type="entry name" value="SAM-dependent_MTases_sf"/>
</dbReference>
<gene>
    <name evidence="1" type="ORF">PCOR1329_LOCUS74009</name>
</gene>
<protein>
    <recommendedName>
        <fullName evidence="3">Methyltransferase</fullName>
    </recommendedName>
</protein>